<comment type="pathway">
    <text evidence="9">Carbohydrate metabolism; D-ribose degradation; D-ribose 5-phosphate from beta-D-ribopyranose: step 2/2.</text>
</comment>
<feature type="domain" description="Carbohydrate kinase PfkB" evidence="10">
    <location>
        <begin position="6"/>
        <end position="281"/>
    </location>
</feature>
<evidence type="ECO:0000256" key="6">
    <source>
        <dbReference type="ARBA" id="ARBA00022842"/>
    </source>
</evidence>
<dbReference type="CDD" id="cd01174">
    <property type="entry name" value="ribokinase"/>
    <property type="match status" value="1"/>
</dbReference>
<protein>
    <recommendedName>
        <fullName evidence="9">Ribokinase</fullName>
        <shortName evidence="9">RK</shortName>
        <ecNumber evidence="9">2.7.1.15</ecNumber>
    </recommendedName>
</protein>
<dbReference type="EMBL" id="JAQIIO010000001">
    <property type="protein sequence ID" value="MDA5092966.1"/>
    <property type="molecule type" value="Genomic_DNA"/>
</dbReference>
<evidence type="ECO:0000256" key="2">
    <source>
        <dbReference type="ARBA" id="ARBA00022723"/>
    </source>
</evidence>
<proteinExistence type="inferred from homology"/>
<sequence length="293" mass="30910">MTIFNLGSINIDNFYYLSHLPKAGETLSSDRYAKMLGGKGANQSVAAARAGSETCHIGAIGKDGAWCLAVLSDAGVDVSHVAVVPATTGHANICVDREAENMIVLVPGANHELELSHIENAFAQASEDDTLILQNETNLVKETAQLARAKSLRVIYSAAPFDAQAVQDVLPYCDLLVMNEVEAAQLSDALDIATKEIDVPAVLITRGSKGAVWRDQRNGREILSPAFAVIPVDTTGAGDCFIGYVASGLDLGLPVEDALRRASAASAIQVTREGTAEAMPTADEVSEFLIDQG</sequence>
<dbReference type="InterPro" id="IPR029056">
    <property type="entry name" value="Ribokinase-like"/>
</dbReference>
<keyword evidence="1 9" id="KW-0808">Transferase</keyword>
<comment type="catalytic activity">
    <reaction evidence="9">
        <text>D-ribose + ATP = D-ribose 5-phosphate + ADP + H(+)</text>
        <dbReference type="Rhea" id="RHEA:13697"/>
        <dbReference type="ChEBI" id="CHEBI:15378"/>
        <dbReference type="ChEBI" id="CHEBI:30616"/>
        <dbReference type="ChEBI" id="CHEBI:47013"/>
        <dbReference type="ChEBI" id="CHEBI:78346"/>
        <dbReference type="ChEBI" id="CHEBI:456216"/>
        <dbReference type="EC" id="2.7.1.15"/>
    </reaction>
</comment>
<feature type="binding site" evidence="9">
    <location>
        <begin position="38"/>
        <end position="42"/>
    </location>
    <ligand>
        <name>substrate</name>
    </ligand>
</feature>
<keyword evidence="6 9" id="KW-0460">Magnesium</keyword>
<feature type="binding site" evidence="9">
    <location>
        <position position="179"/>
    </location>
    <ligand>
        <name>ATP</name>
        <dbReference type="ChEBI" id="CHEBI:30616"/>
    </ligand>
</feature>
<feature type="binding site" evidence="9">
    <location>
        <position position="269"/>
    </location>
    <ligand>
        <name>K(+)</name>
        <dbReference type="ChEBI" id="CHEBI:29103"/>
    </ligand>
</feature>
<keyword evidence="9" id="KW-0963">Cytoplasm</keyword>
<dbReference type="Pfam" id="PF00294">
    <property type="entry name" value="PfkB"/>
    <property type="match status" value="1"/>
</dbReference>
<comment type="subunit">
    <text evidence="9">Homodimer.</text>
</comment>
<name>A0ABT4VXI6_9RHOB</name>
<evidence type="ECO:0000256" key="8">
    <source>
        <dbReference type="ARBA" id="ARBA00023277"/>
    </source>
</evidence>
<evidence type="ECO:0000259" key="10">
    <source>
        <dbReference type="Pfam" id="PF00294"/>
    </source>
</evidence>
<feature type="binding site" evidence="9">
    <location>
        <position position="274"/>
    </location>
    <ligand>
        <name>K(+)</name>
        <dbReference type="ChEBI" id="CHEBI:29103"/>
    </ligand>
</feature>
<feature type="binding site" evidence="9">
    <location>
        <position position="233"/>
    </location>
    <ligand>
        <name>K(+)</name>
        <dbReference type="ChEBI" id="CHEBI:29103"/>
    </ligand>
</feature>
<dbReference type="HAMAP" id="MF_01987">
    <property type="entry name" value="Ribokinase"/>
    <property type="match status" value="1"/>
</dbReference>
<feature type="binding site" evidence="9">
    <location>
        <position position="136"/>
    </location>
    <ligand>
        <name>substrate</name>
    </ligand>
</feature>
<keyword evidence="5 9" id="KW-0067">ATP-binding</keyword>
<accession>A0ABT4VXI6</accession>
<evidence type="ECO:0000313" key="12">
    <source>
        <dbReference type="Proteomes" id="UP001528040"/>
    </source>
</evidence>
<evidence type="ECO:0000256" key="3">
    <source>
        <dbReference type="ARBA" id="ARBA00022741"/>
    </source>
</evidence>
<dbReference type="Gene3D" id="3.40.1190.20">
    <property type="match status" value="1"/>
</dbReference>
<feature type="binding site" evidence="9">
    <location>
        <begin position="238"/>
        <end position="239"/>
    </location>
    <ligand>
        <name>ATP</name>
        <dbReference type="ChEBI" id="CHEBI:30616"/>
    </ligand>
</feature>
<evidence type="ECO:0000256" key="5">
    <source>
        <dbReference type="ARBA" id="ARBA00022840"/>
    </source>
</evidence>
<keyword evidence="3 9" id="KW-0547">Nucleotide-binding</keyword>
<keyword evidence="2 9" id="KW-0479">Metal-binding</keyword>
<dbReference type="PANTHER" id="PTHR10584:SF166">
    <property type="entry name" value="RIBOKINASE"/>
    <property type="match status" value="1"/>
</dbReference>
<feature type="binding site" evidence="9">
    <location>
        <position position="239"/>
    </location>
    <ligand>
        <name>substrate</name>
    </ligand>
</feature>
<feature type="binding site" evidence="9">
    <location>
        <position position="235"/>
    </location>
    <ligand>
        <name>K(+)</name>
        <dbReference type="ChEBI" id="CHEBI:29103"/>
    </ligand>
</feature>
<comment type="activity regulation">
    <text evidence="9">Activated by a monovalent cation that binds near, but not in, the active site. The most likely occupant of the site in vivo is potassium. Ion binding induces a conformational change that may alter substrate affinity.</text>
</comment>
<dbReference type="EC" id="2.7.1.15" evidence="9"/>
<comment type="similarity">
    <text evidence="9">Belongs to the carbohydrate kinase PfkB family. Ribokinase subfamily.</text>
</comment>
<keyword evidence="4 9" id="KW-0418">Kinase</keyword>
<dbReference type="InterPro" id="IPR011877">
    <property type="entry name" value="Ribokinase"/>
</dbReference>
<comment type="caution">
    <text evidence="11">The sequence shown here is derived from an EMBL/GenBank/DDBJ whole genome shotgun (WGS) entry which is preliminary data.</text>
</comment>
<evidence type="ECO:0000256" key="4">
    <source>
        <dbReference type="ARBA" id="ARBA00022777"/>
    </source>
</evidence>
<keyword evidence="8 9" id="KW-0119">Carbohydrate metabolism</keyword>
<feature type="binding site" evidence="9">
    <location>
        <begin position="10"/>
        <end position="12"/>
    </location>
    <ligand>
        <name>substrate</name>
    </ligand>
</feature>
<reference evidence="11 12" key="1">
    <citation type="submission" date="2023-01" db="EMBL/GenBank/DDBJ databases">
        <authorList>
            <person name="Yoon J.-W."/>
        </authorList>
    </citation>
    <scope>NUCLEOTIDE SEQUENCE [LARGE SCALE GENOMIC DNA]</scope>
    <source>
        <strain evidence="11 12">KMU-50</strain>
    </source>
</reference>
<dbReference type="InterPro" id="IPR002139">
    <property type="entry name" value="Ribo/fructo_kinase"/>
</dbReference>
<gene>
    <name evidence="9" type="primary">rbsK</name>
    <name evidence="11" type="ORF">O2N63_02605</name>
</gene>
<dbReference type="InterPro" id="IPR011611">
    <property type="entry name" value="PfkB_dom"/>
</dbReference>
<evidence type="ECO:0000256" key="1">
    <source>
        <dbReference type="ARBA" id="ARBA00022679"/>
    </source>
</evidence>
<evidence type="ECO:0000256" key="9">
    <source>
        <dbReference type="HAMAP-Rule" id="MF_01987"/>
    </source>
</evidence>
<feature type="binding site" evidence="9">
    <location>
        <position position="272"/>
    </location>
    <ligand>
        <name>K(+)</name>
        <dbReference type="ChEBI" id="CHEBI:29103"/>
    </ligand>
</feature>
<comment type="function">
    <text evidence="9">Catalyzes the phosphorylation of ribose at O-5 in a reaction requiring ATP and magnesium. The resulting D-ribose-5-phosphate can then be used either for sythesis of nucleotides, histidine, and tryptophan, or as a component of the pentose phosphate pathway.</text>
</comment>
<comment type="subcellular location">
    <subcellularLocation>
        <location evidence="9">Cytoplasm</location>
    </subcellularLocation>
</comment>
<feature type="binding site" evidence="9">
    <location>
        <begin position="205"/>
        <end position="210"/>
    </location>
    <ligand>
        <name>ATP</name>
        <dbReference type="ChEBI" id="CHEBI:30616"/>
    </ligand>
</feature>
<comment type="caution">
    <text evidence="9">Lacks conserved residue(s) required for the propagation of feature annotation.</text>
</comment>
<keyword evidence="12" id="KW-1185">Reference proteome</keyword>
<evidence type="ECO:0000256" key="7">
    <source>
        <dbReference type="ARBA" id="ARBA00022958"/>
    </source>
</evidence>
<dbReference type="Proteomes" id="UP001528040">
    <property type="component" value="Unassembled WGS sequence"/>
</dbReference>
<dbReference type="RefSeq" id="WP_271052550.1">
    <property type="nucleotide sequence ID" value="NZ_JAQIIO010000001.1"/>
</dbReference>
<evidence type="ECO:0000313" key="11">
    <source>
        <dbReference type="EMBL" id="MDA5092966.1"/>
    </source>
</evidence>
<dbReference type="PANTHER" id="PTHR10584">
    <property type="entry name" value="SUGAR KINASE"/>
    <property type="match status" value="1"/>
</dbReference>
<keyword evidence="7 9" id="KW-0630">Potassium</keyword>
<comment type="cofactor">
    <cofactor evidence="9">
        <name>Mg(2+)</name>
        <dbReference type="ChEBI" id="CHEBI:18420"/>
    </cofactor>
    <text evidence="9">Requires a divalent cation, most likely magnesium in vivo, as an electrophilic catalyst to aid phosphoryl group transfer. It is the chelate of the metal and the nucleotide that is the actual substrate.</text>
</comment>
<organism evidence="11 12">
    <name type="scientific">Aliiroseovarius salicola</name>
    <dbReference type="NCBI Taxonomy" id="3009082"/>
    <lineage>
        <taxon>Bacteria</taxon>
        <taxon>Pseudomonadati</taxon>
        <taxon>Pseudomonadota</taxon>
        <taxon>Alphaproteobacteria</taxon>
        <taxon>Rhodobacterales</taxon>
        <taxon>Paracoccaceae</taxon>
        <taxon>Aliiroseovarius</taxon>
    </lineage>
</organism>
<dbReference type="PRINTS" id="PR00990">
    <property type="entry name" value="RIBOKINASE"/>
</dbReference>
<dbReference type="SUPFAM" id="SSF53613">
    <property type="entry name" value="Ribokinase-like"/>
    <property type="match status" value="1"/>
</dbReference>
<feature type="active site" description="Proton acceptor" evidence="9">
    <location>
        <position position="239"/>
    </location>
</feature>